<protein>
    <submittedName>
        <fullName evidence="3">Histidine phosphatase family protein</fullName>
    </submittedName>
</protein>
<dbReference type="OrthoDB" id="9781415at2"/>
<evidence type="ECO:0000256" key="1">
    <source>
        <dbReference type="PIRSR" id="PIRSR613078-1"/>
    </source>
</evidence>
<evidence type="ECO:0000313" key="3">
    <source>
        <dbReference type="EMBL" id="QGM46096.1"/>
    </source>
</evidence>
<dbReference type="KEGG" id="mhey:H2LOC_010550"/>
<feature type="binding site" evidence="2">
    <location>
        <position position="68"/>
    </location>
    <ligand>
        <name>substrate</name>
    </ligand>
</feature>
<dbReference type="PROSITE" id="PS00175">
    <property type="entry name" value="PG_MUTASE"/>
    <property type="match status" value="1"/>
</dbReference>
<dbReference type="InterPro" id="IPR001345">
    <property type="entry name" value="PG/BPGM_mutase_AS"/>
</dbReference>
<gene>
    <name evidence="3" type="ORF">H2LOC_010550</name>
</gene>
<name>A0A6B8KCY7_9HYPH</name>
<organism evidence="3 4">
    <name type="scientific">Methylocystis heyeri</name>
    <dbReference type="NCBI Taxonomy" id="391905"/>
    <lineage>
        <taxon>Bacteria</taxon>
        <taxon>Pseudomonadati</taxon>
        <taxon>Pseudomonadota</taxon>
        <taxon>Alphaproteobacteria</taxon>
        <taxon>Hyphomicrobiales</taxon>
        <taxon>Methylocystaceae</taxon>
        <taxon>Methylocystis</taxon>
    </lineage>
</organism>
<feature type="binding site" evidence="2">
    <location>
        <begin position="13"/>
        <end position="20"/>
    </location>
    <ligand>
        <name>substrate</name>
    </ligand>
</feature>
<feature type="active site" description="Tele-phosphohistidine intermediate" evidence="1">
    <location>
        <position position="14"/>
    </location>
</feature>
<dbReference type="EMBL" id="CP046052">
    <property type="protein sequence ID" value="QGM46096.1"/>
    <property type="molecule type" value="Genomic_DNA"/>
</dbReference>
<dbReference type="Gene3D" id="3.40.50.1240">
    <property type="entry name" value="Phosphoglycerate mutase-like"/>
    <property type="match status" value="1"/>
</dbReference>
<evidence type="ECO:0000313" key="4">
    <source>
        <dbReference type="Proteomes" id="UP000309061"/>
    </source>
</evidence>
<dbReference type="AlphaFoldDB" id="A0A6B8KCY7"/>
<dbReference type="Proteomes" id="UP000309061">
    <property type="component" value="Chromosome"/>
</dbReference>
<dbReference type="Pfam" id="PF00300">
    <property type="entry name" value="His_Phos_1"/>
    <property type="match status" value="1"/>
</dbReference>
<dbReference type="InterPro" id="IPR013078">
    <property type="entry name" value="His_Pase_superF_clade-1"/>
</dbReference>
<dbReference type="CDD" id="cd07067">
    <property type="entry name" value="HP_PGM_like"/>
    <property type="match status" value="1"/>
</dbReference>
<proteinExistence type="predicted"/>
<dbReference type="PANTHER" id="PTHR48100">
    <property type="entry name" value="BROAD-SPECIFICITY PHOSPHATASE YOR283W-RELATED"/>
    <property type="match status" value="1"/>
</dbReference>
<dbReference type="InterPro" id="IPR029033">
    <property type="entry name" value="His_PPase_superfam"/>
</dbReference>
<dbReference type="SUPFAM" id="SSF53254">
    <property type="entry name" value="Phosphoglycerate mutase-like"/>
    <property type="match status" value="1"/>
</dbReference>
<accession>A0A6B8KCY7</accession>
<dbReference type="SMART" id="SM00855">
    <property type="entry name" value="PGAM"/>
    <property type="match status" value="1"/>
</dbReference>
<dbReference type="GO" id="GO:0016791">
    <property type="term" value="F:phosphatase activity"/>
    <property type="evidence" value="ECO:0007669"/>
    <property type="project" value="TreeGrafter"/>
</dbReference>
<dbReference type="RefSeq" id="WP_136496353.1">
    <property type="nucleotide sequence ID" value="NZ_CP046052.1"/>
</dbReference>
<keyword evidence="4" id="KW-1185">Reference proteome</keyword>
<feature type="active site" description="Proton donor/acceptor" evidence="1">
    <location>
        <position position="93"/>
    </location>
</feature>
<evidence type="ECO:0000256" key="2">
    <source>
        <dbReference type="PIRSR" id="PIRSR613078-2"/>
    </source>
</evidence>
<sequence>MSFPRSPTIYLVRHGETIWNAAGRFQGRLDSELTAKGRDQARALGMALANELGERQMEYVLKASPLGRAKTTATIIAEQMRDIFIEEDHLLVEVSIGSWDGLTHFEIDMECPDALRGASPFNWFFRAPDGECLDRAYGRAQKWLACVNSPTIAVSHGLFGRLVRGAYLSLSTADMLQLPVPQDGFFCLQNGEERFLPA</sequence>
<reference evidence="3 4" key="1">
    <citation type="submission" date="2019-11" db="EMBL/GenBank/DDBJ databases">
        <title>The genome sequence of Methylocystis heyeri.</title>
        <authorList>
            <person name="Oshkin I.Y."/>
            <person name="Miroshnikov K."/>
            <person name="Dedysh S.N."/>
        </authorList>
    </citation>
    <scope>NUCLEOTIDE SEQUENCE [LARGE SCALE GENOMIC DNA]</scope>
    <source>
        <strain evidence="3 4">H2</strain>
    </source>
</reference>
<dbReference type="InterPro" id="IPR050275">
    <property type="entry name" value="PGM_Phosphatase"/>
</dbReference>